<dbReference type="PANTHER" id="PTHR10443:SF12">
    <property type="entry name" value="DIPEPTIDASE"/>
    <property type="match status" value="1"/>
</dbReference>
<evidence type="ECO:0000313" key="3">
    <source>
        <dbReference type="Proteomes" id="UP000471435"/>
    </source>
</evidence>
<feature type="signal peptide" evidence="1">
    <location>
        <begin position="1"/>
        <end position="28"/>
    </location>
</feature>
<gene>
    <name evidence="2" type="ORF">GRI43_09060</name>
</gene>
<dbReference type="EMBL" id="WTYP01000002">
    <property type="protein sequence ID" value="MXP47526.1"/>
    <property type="molecule type" value="Genomic_DNA"/>
</dbReference>
<evidence type="ECO:0000313" key="2">
    <source>
        <dbReference type="EMBL" id="MXP47526.1"/>
    </source>
</evidence>
<dbReference type="RefSeq" id="WP_160730814.1">
    <property type="nucleotide sequence ID" value="NZ_WTYP01000002.1"/>
</dbReference>
<reference evidence="2 3" key="1">
    <citation type="submission" date="2019-12" db="EMBL/GenBank/DDBJ databases">
        <title>Genomic-based taxomic classification of the family Erythrobacteraceae.</title>
        <authorList>
            <person name="Xu L."/>
        </authorList>
    </citation>
    <scope>NUCLEOTIDE SEQUENCE [LARGE SCALE GENOMIC DNA]</scope>
    <source>
        <strain evidence="2 3">SW-109</strain>
    </source>
</reference>
<dbReference type="GO" id="GO:0070573">
    <property type="term" value="F:metallodipeptidase activity"/>
    <property type="evidence" value="ECO:0007669"/>
    <property type="project" value="InterPro"/>
</dbReference>
<feature type="chain" id="PRO_5026025423" description="Membrane dipeptidase" evidence="1">
    <location>
        <begin position="29"/>
        <end position="376"/>
    </location>
</feature>
<sequence>MKISRRKALTALASTASAAAFPRAAALAATRNDWFDDAIVVDALGRMGDPYAEEGVTRFTERGWKESLETGVTVLRTTIFPVGNPDNAWEVYRESVAEHHDVFGANPDRLALIKSGKDIIHAKRDGKLGVILGTQDTSMIGAELDRMAILREDGLRTVQLTYNNRNLAGDGAIEPANAGISKLGHATIEAAEAEKLLLDLSHGGAQTMHDAAQAAKRPLTISHTGARALADHPRNVSDELIRKVADGGGVIGVYFMPYIVADMEPSASDVIAHIEHIANVGGEDAVGIGTDNGILPLPFDDEMKAALDAMQQDRLDKGIAAPGEKIGFYPLVQEYNSIDRYRRLVRDLEARGWSQTRLEKLMGTNFLRLYTEVWGG</sequence>
<dbReference type="InterPro" id="IPR008257">
    <property type="entry name" value="Pept_M19"/>
</dbReference>
<evidence type="ECO:0000256" key="1">
    <source>
        <dbReference type="SAM" id="SignalP"/>
    </source>
</evidence>
<dbReference type="Proteomes" id="UP000471435">
    <property type="component" value="Unassembled WGS sequence"/>
</dbReference>
<evidence type="ECO:0008006" key="4">
    <source>
        <dbReference type="Google" id="ProtNLM"/>
    </source>
</evidence>
<dbReference type="Pfam" id="PF01244">
    <property type="entry name" value="Peptidase_M19"/>
    <property type="match status" value="1"/>
</dbReference>
<dbReference type="OrthoDB" id="9804920at2"/>
<dbReference type="PROSITE" id="PS51365">
    <property type="entry name" value="RENAL_DIPEPTIDASE_2"/>
    <property type="match status" value="1"/>
</dbReference>
<keyword evidence="1" id="KW-0732">Signal</keyword>
<dbReference type="PROSITE" id="PS51318">
    <property type="entry name" value="TAT"/>
    <property type="match status" value="1"/>
</dbReference>
<keyword evidence="3" id="KW-1185">Reference proteome</keyword>
<proteinExistence type="predicted"/>
<dbReference type="InterPro" id="IPR032466">
    <property type="entry name" value="Metal_Hydrolase"/>
</dbReference>
<name>A0A6I4V397_9SPHN</name>
<comment type="caution">
    <text evidence="2">The sequence shown here is derived from an EMBL/GenBank/DDBJ whole genome shotgun (WGS) entry which is preliminary data.</text>
</comment>
<dbReference type="PANTHER" id="PTHR10443">
    <property type="entry name" value="MICROSOMAL DIPEPTIDASE"/>
    <property type="match status" value="1"/>
</dbReference>
<dbReference type="SUPFAM" id="SSF51556">
    <property type="entry name" value="Metallo-dependent hydrolases"/>
    <property type="match status" value="1"/>
</dbReference>
<dbReference type="AlphaFoldDB" id="A0A6I4V397"/>
<organism evidence="2 3">
    <name type="scientific">Pontixanthobacter luteolus</name>
    <dbReference type="NCBI Taxonomy" id="295089"/>
    <lineage>
        <taxon>Bacteria</taxon>
        <taxon>Pseudomonadati</taxon>
        <taxon>Pseudomonadota</taxon>
        <taxon>Alphaproteobacteria</taxon>
        <taxon>Sphingomonadales</taxon>
        <taxon>Erythrobacteraceae</taxon>
        <taxon>Pontixanthobacter</taxon>
    </lineage>
</organism>
<dbReference type="InterPro" id="IPR006311">
    <property type="entry name" value="TAT_signal"/>
</dbReference>
<dbReference type="Gene3D" id="3.20.20.140">
    <property type="entry name" value="Metal-dependent hydrolases"/>
    <property type="match status" value="1"/>
</dbReference>
<dbReference type="GO" id="GO:0006508">
    <property type="term" value="P:proteolysis"/>
    <property type="evidence" value="ECO:0007669"/>
    <property type="project" value="InterPro"/>
</dbReference>
<accession>A0A6I4V397</accession>
<protein>
    <recommendedName>
        <fullName evidence="4">Membrane dipeptidase</fullName>
    </recommendedName>
</protein>